<dbReference type="Proteomes" id="UP000322225">
    <property type="component" value="Chromosome 11"/>
</dbReference>
<accession>A0A5M6BYB5</accession>
<feature type="compositionally biased region" description="Acidic residues" evidence="1">
    <location>
        <begin position="154"/>
        <end position="166"/>
    </location>
</feature>
<dbReference type="GeneID" id="43589118"/>
<dbReference type="OrthoDB" id="2561733at2759"/>
<dbReference type="KEGG" id="ksn:43589118"/>
<dbReference type="EMBL" id="CP144061">
    <property type="protein sequence ID" value="WWD21729.1"/>
    <property type="molecule type" value="Genomic_DNA"/>
</dbReference>
<feature type="region of interest" description="Disordered" evidence="1">
    <location>
        <begin position="34"/>
        <end position="169"/>
    </location>
</feature>
<proteinExistence type="predicted"/>
<reference evidence="2" key="1">
    <citation type="submission" date="2017-08" db="EMBL/GenBank/DDBJ databases">
        <authorList>
            <person name="Cuomo C."/>
            <person name="Billmyre B."/>
            <person name="Heitman J."/>
        </authorList>
    </citation>
    <scope>NUCLEOTIDE SEQUENCE</scope>
    <source>
        <strain evidence="2">CBS 12478</strain>
    </source>
</reference>
<sequence>MLASPPLPQSPSSPFRRYSYSAASTSTIAGCESHTAIASSSTSSSTSASPSQSQSSRSFFSAMFAPAQSSPSASSSRASTPSMGMGSPSFVGGTTPMLSPCASTHSRESSGETMNLGMAPSTPTTPTHRRSRSRQFWASLGDRMSHGKQPVREEMEDQPMDIDSPADDSISLTYPPSLPTCSLSASYQCSETSTLIPPSFYPGQSIPVVLTFELDRFSSLPHYLNPALTMSLVGTLHLPGHAPRTIICVSVSLAEGLALWARDAEQTYIRNPPRASDCHIDPSQGLPGGTYSLPLTVQVPSTPRLPPSFTVRSSSFAVTYALTVTLTCDDPSHPGGSGGRVVLAETAKPFEMMPETLPTRAPRYMAQSFWVKTDVPSLLPITATATSTIPAPLVRRQNTRWSVHPHIPTTAFSPTSIIPFTLVLSPPSALESETNIDNALVQPVRPRFQILVRLALVRREFSSISTHQTVDAVGNGLVVEEEIVSRWGWVETSSTGEKIKLRDIALPLMPPHARTWRHGMSTMLNVGPASNSLNTTNEESISVSSTFHLNVTLAFLSLPSIDSPTMTQYLTKECFPSSSDDVEDLIPRQAREFTKPSSSDSPNHFDLARFKANFPGTIKTLPIPIVVGSVSEPRGAMHNVRWSDLQLDRNASGTEVGRMISGESTTCENGWIIPPPSYKEALKVAPYEYE</sequence>
<feature type="compositionally biased region" description="Low complexity" evidence="1">
    <location>
        <begin position="34"/>
        <end position="82"/>
    </location>
</feature>
<evidence type="ECO:0000313" key="3">
    <source>
        <dbReference type="Proteomes" id="UP000322225"/>
    </source>
</evidence>
<dbReference type="AlphaFoldDB" id="A0A5M6BYB5"/>
<name>A0A5M6BYB5_9TREE</name>
<evidence type="ECO:0000256" key="1">
    <source>
        <dbReference type="SAM" id="MobiDB-lite"/>
    </source>
</evidence>
<reference evidence="2" key="2">
    <citation type="submission" date="2024-01" db="EMBL/GenBank/DDBJ databases">
        <title>Comparative genomics of Cryptococcus and Kwoniella reveals pathogenesis evolution and contrasting modes of karyotype evolution via chromosome fusion or intercentromeric recombination.</title>
        <authorList>
            <person name="Coelho M.A."/>
            <person name="David-Palma M."/>
            <person name="Shea T."/>
            <person name="Bowers K."/>
            <person name="McGinley-Smith S."/>
            <person name="Mohammad A.W."/>
            <person name="Gnirke A."/>
            <person name="Yurkov A.M."/>
            <person name="Nowrousian M."/>
            <person name="Sun S."/>
            <person name="Cuomo C.A."/>
            <person name="Heitman J."/>
        </authorList>
    </citation>
    <scope>NUCLEOTIDE SEQUENCE</scope>
    <source>
        <strain evidence="2">CBS 12478</strain>
    </source>
</reference>
<organism evidence="2 3">
    <name type="scientific">Kwoniella shandongensis</name>
    <dbReference type="NCBI Taxonomy" id="1734106"/>
    <lineage>
        <taxon>Eukaryota</taxon>
        <taxon>Fungi</taxon>
        <taxon>Dikarya</taxon>
        <taxon>Basidiomycota</taxon>
        <taxon>Agaricomycotina</taxon>
        <taxon>Tremellomycetes</taxon>
        <taxon>Tremellales</taxon>
        <taxon>Cryptococcaceae</taxon>
        <taxon>Kwoniella</taxon>
    </lineage>
</organism>
<keyword evidence="3" id="KW-1185">Reference proteome</keyword>
<gene>
    <name evidence="2" type="ORF">CI109_106216</name>
</gene>
<dbReference type="RefSeq" id="XP_031860776.1">
    <property type="nucleotide sequence ID" value="XM_032004977.1"/>
</dbReference>
<protein>
    <submittedName>
        <fullName evidence="2">Uncharacterized protein</fullName>
    </submittedName>
</protein>
<evidence type="ECO:0000313" key="2">
    <source>
        <dbReference type="EMBL" id="WWD21729.1"/>
    </source>
</evidence>